<dbReference type="Proteomes" id="UP000267464">
    <property type="component" value="Unassembled WGS sequence"/>
</dbReference>
<evidence type="ECO:0000313" key="2">
    <source>
        <dbReference type="Proteomes" id="UP000267464"/>
    </source>
</evidence>
<evidence type="ECO:0000313" key="1">
    <source>
        <dbReference type="EMBL" id="RQP23065.1"/>
    </source>
</evidence>
<organism evidence="1 2">
    <name type="scientific">Piscinibacter terrae</name>
    <dbReference type="NCBI Taxonomy" id="2496871"/>
    <lineage>
        <taxon>Bacteria</taxon>
        <taxon>Pseudomonadati</taxon>
        <taxon>Pseudomonadota</taxon>
        <taxon>Betaproteobacteria</taxon>
        <taxon>Burkholderiales</taxon>
        <taxon>Sphaerotilaceae</taxon>
        <taxon>Piscinibacter</taxon>
    </lineage>
</organism>
<reference evidence="1 2" key="1">
    <citation type="submission" date="2018-08" db="EMBL/GenBank/DDBJ databases">
        <authorList>
            <person name="Khan S.A."/>
            <person name="Jeon C.O."/>
            <person name="Chun B.H."/>
            <person name="Jeong S.E."/>
        </authorList>
    </citation>
    <scope>NUCLEOTIDE SEQUENCE [LARGE SCALE GENOMIC DNA]</scope>
    <source>
        <strain evidence="1 2">S-16</strain>
    </source>
</reference>
<dbReference type="AlphaFoldDB" id="A0A3N7JW13"/>
<sequence length="80" mass="9053">MTPTSLRQALAHLRAGQWTEAHDLAQQDNSALGAWLHGILHLQEGDLENAEYWFGRARRDFRKRGTVEQELAAFEAALPL</sequence>
<dbReference type="EMBL" id="QUSW01000005">
    <property type="protein sequence ID" value="RQP23065.1"/>
    <property type="molecule type" value="Genomic_DNA"/>
</dbReference>
<gene>
    <name evidence="1" type="ORF">DZC73_18235</name>
</gene>
<dbReference type="SUPFAM" id="SSF140663">
    <property type="entry name" value="TTHA0068-like"/>
    <property type="match status" value="1"/>
</dbReference>
<reference evidence="1 2" key="2">
    <citation type="submission" date="2018-12" db="EMBL/GenBank/DDBJ databases">
        <title>Rhizobacter gummiphilus sp. nov., a rubber-degrading bacterium isolated from the soil of a botanical garden in Japan.</title>
        <authorList>
            <person name="Shunsuke S.S."/>
        </authorList>
    </citation>
    <scope>NUCLEOTIDE SEQUENCE [LARGE SCALE GENOMIC DNA]</scope>
    <source>
        <strain evidence="1 2">S-16</strain>
    </source>
</reference>
<proteinExistence type="predicted"/>
<protein>
    <recommendedName>
        <fullName evidence="3">Tetratricopeptide repeat protein</fullName>
    </recommendedName>
</protein>
<evidence type="ECO:0008006" key="3">
    <source>
        <dbReference type="Google" id="ProtNLM"/>
    </source>
</evidence>
<accession>A0A3N7JW13</accession>
<name>A0A3N7JW13_9BURK</name>
<comment type="caution">
    <text evidence="1">The sequence shown here is derived from an EMBL/GenBank/DDBJ whole genome shotgun (WGS) entry which is preliminary data.</text>
</comment>
<keyword evidence="2" id="KW-1185">Reference proteome</keyword>
<dbReference type="InterPro" id="IPR023203">
    <property type="entry name" value="TTHA0068_sf"/>
</dbReference>